<evidence type="ECO:0000313" key="1">
    <source>
        <dbReference type="EMBL" id="PSR21230.1"/>
    </source>
</evidence>
<organism evidence="1 2">
    <name type="scientific">Sulfobacillus benefaciens</name>
    <dbReference type="NCBI Taxonomy" id="453960"/>
    <lineage>
        <taxon>Bacteria</taxon>
        <taxon>Bacillati</taxon>
        <taxon>Bacillota</taxon>
        <taxon>Clostridia</taxon>
        <taxon>Eubacteriales</taxon>
        <taxon>Clostridiales Family XVII. Incertae Sedis</taxon>
        <taxon>Sulfobacillus</taxon>
    </lineage>
</organism>
<evidence type="ECO:0000313" key="2">
    <source>
        <dbReference type="Proteomes" id="UP000242699"/>
    </source>
</evidence>
<comment type="caution">
    <text evidence="1">The sequence shown here is derived from an EMBL/GenBank/DDBJ whole genome shotgun (WGS) entry which is preliminary data.</text>
</comment>
<dbReference type="Proteomes" id="UP000242699">
    <property type="component" value="Unassembled WGS sequence"/>
</dbReference>
<dbReference type="AlphaFoldDB" id="A0A2T2WG85"/>
<dbReference type="EMBL" id="PXYT01000140">
    <property type="protein sequence ID" value="PSR21230.1"/>
    <property type="molecule type" value="Genomic_DNA"/>
</dbReference>
<protein>
    <submittedName>
        <fullName evidence="1">Uncharacterized protein</fullName>
    </submittedName>
</protein>
<proteinExistence type="predicted"/>
<gene>
    <name evidence="1" type="ORF">C7B43_21415</name>
</gene>
<sequence length="171" mass="19514">MTANEHLKKAFHDEVDSHPEAKDYLWLGVMVVTDDPFPRHVGTLTSRTPYVLVHDSLWGFYRCRPIESGNFAELEREAAQALHGLLVYLAELPFKGLYLRLFGDASRIHLADHPLNLPLIETSVRLLDGENLHADLIQHHVRQGEDISWLQTLLIQPGNFYVVEAVDGQHF</sequence>
<accession>A0A2T2WG85</accession>
<reference evidence="1 2" key="1">
    <citation type="journal article" date="2014" name="BMC Genomics">
        <title>Comparison of environmental and isolate Sulfobacillus genomes reveals diverse carbon, sulfur, nitrogen, and hydrogen metabolisms.</title>
        <authorList>
            <person name="Justice N.B."/>
            <person name="Norman A."/>
            <person name="Brown C.T."/>
            <person name="Singh A."/>
            <person name="Thomas B.C."/>
            <person name="Banfield J.F."/>
        </authorList>
    </citation>
    <scope>NUCLEOTIDE SEQUENCE [LARGE SCALE GENOMIC DNA]</scope>
    <source>
        <strain evidence="1">AMDSBA1</strain>
    </source>
</reference>
<name>A0A2T2WG85_9FIRM</name>